<reference evidence="5" key="1">
    <citation type="submission" date="2012-09" db="EMBL/GenBank/DDBJ databases">
        <authorList>
            <person name="Weinstock G."/>
            <person name="Sodergren E."/>
            <person name="Clifton S."/>
            <person name="Fulton L."/>
            <person name="Fulton B."/>
            <person name="Courtney L."/>
            <person name="Fronick C."/>
            <person name="Harrison M."/>
            <person name="Strong C."/>
            <person name="Farmer C."/>
            <person name="Delehaunty K."/>
            <person name="Markovic C."/>
            <person name="Hall O."/>
            <person name="Minx P."/>
            <person name="Tomlinson C."/>
            <person name="Mitreva M."/>
            <person name="Nelson J."/>
            <person name="Hou S."/>
            <person name="Wollam A."/>
            <person name="Pepin K.H."/>
            <person name="Johnson M."/>
            <person name="Bhonagiri V."/>
            <person name="Nash W.E."/>
            <person name="Suruliraj S."/>
            <person name="Warren W."/>
            <person name="Chinwalla A."/>
            <person name="Mardis E.R."/>
            <person name="Wilson R.K."/>
        </authorList>
    </citation>
    <scope>NUCLEOTIDE SEQUENCE [LARGE SCALE GENOMIC DNA]</scope>
    <source>
        <strain evidence="5">OS1</strain>
    </source>
</reference>
<dbReference type="eggNOG" id="COG1436">
    <property type="taxonomic scope" value="Bacteria"/>
</dbReference>
<dbReference type="Proteomes" id="UP000005273">
    <property type="component" value="Unassembled WGS sequence"/>
</dbReference>
<dbReference type="InterPro" id="IPR036906">
    <property type="entry name" value="ATPase_V1_fsu_sf"/>
</dbReference>
<dbReference type="RefSeq" id="WP_057940949.1">
    <property type="nucleotide sequence ID" value="NZ_ACJX03000001.1"/>
</dbReference>
<dbReference type="SUPFAM" id="SSF159468">
    <property type="entry name" value="AtpF-like"/>
    <property type="match status" value="1"/>
</dbReference>
<evidence type="ECO:0000256" key="2">
    <source>
        <dbReference type="ARBA" id="ARBA00022448"/>
    </source>
</evidence>
<name>A0A0T5XCU4_9BACT</name>
<dbReference type="AlphaFoldDB" id="A0A0T5XCU4"/>
<dbReference type="STRING" id="592015.HMPREF1705_03433"/>
<keyword evidence="5" id="KW-1185">Reference proteome</keyword>
<evidence type="ECO:0000313" key="5">
    <source>
        <dbReference type="Proteomes" id="UP000005273"/>
    </source>
</evidence>
<dbReference type="GO" id="GO:0046961">
    <property type="term" value="F:proton-transporting ATPase activity, rotational mechanism"/>
    <property type="evidence" value="ECO:0007669"/>
    <property type="project" value="InterPro"/>
</dbReference>
<comment type="caution">
    <text evidence="4">The sequence shown here is derived from an EMBL/GenBank/DDBJ whole genome shotgun (WGS) entry which is preliminary data.</text>
</comment>
<gene>
    <name evidence="4" type="ORF">HMPREF1705_03433</name>
</gene>
<accession>A0A0T5XCU4</accession>
<evidence type="ECO:0000256" key="3">
    <source>
        <dbReference type="ARBA" id="ARBA00023065"/>
    </source>
</evidence>
<protein>
    <submittedName>
        <fullName evidence="4">Uncharacterized protein</fullName>
    </submittedName>
</protein>
<dbReference type="EMBL" id="ACJX03000001">
    <property type="protein sequence ID" value="KRT36167.1"/>
    <property type="molecule type" value="Genomic_DNA"/>
</dbReference>
<evidence type="ECO:0000313" key="4">
    <source>
        <dbReference type="EMBL" id="KRT36167.1"/>
    </source>
</evidence>
<dbReference type="Gene3D" id="3.40.50.10580">
    <property type="entry name" value="ATPase, V1 complex, subunit F"/>
    <property type="match status" value="1"/>
</dbReference>
<keyword evidence="2" id="KW-0813">Transport</keyword>
<dbReference type="Pfam" id="PF01990">
    <property type="entry name" value="ATP-synt_F"/>
    <property type="match status" value="1"/>
</dbReference>
<organism evidence="4 5">
    <name type="scientific">Acetomicrobium hydrogeniformans ATCC BAA-1850</name>
    <dbReference type="NCBI Taxonomy" id="592015"/>
    <lineage>
        <taxon>Bacteria</taxon>
        <taxon>Thermotogati</taxon>
        <taxon>Synergistota</taxon>
        <taxon>Synergistia</taxon>
        <taxon>Synergistales</taxon>
        <taxon>Acetomicrobiaceae</taxon>
        <taxon>Acetomicrobium</taxon>
    </lineage>
</organism>
<sequence>MKDITDEFEVIALGKEIFTDLWRLFGFRSVICENPNDVYLIWKELMSENVAVIVVEEDWFARMPLRLRILAERSVAPAWVKFPTLLREGESLVAGQ</sequence>
<evidence type="ECO:0000256" key="1">
    <source>
        <dbReference type="ARBA" id="ARBA00010148"/>
    </source>
</evidence>
<proteinExistence type="inferred from homology"/>
<dbReference type="InterPro" id="IPR008218">
    <property type="entry name" value="ATPase_V1-cplx_f_g_su"/>
</dbReference>
<keyword evidence="3" id="KW-0406">Ion transport</keyword>
<comment type="similarity">
    <text evidence="1">Belongs to the V-ATPase F subunit family.</text>
</comment>
<dbReference type="OrthoDB" id="6203at2"/>